<dbReference type="InterPro" id="IPR001750">
    <property type="entry name" value="ND/Mrp_TM"/>
</dbReference>
<protein>
    <submittedName>
        <fullName evidence="10">Na+/H+ antiporter subunit D</fullName>
    </submittedName>
</protein>
<keyword evidence="4 7" id="KW-0812">Transmembrane</keyword>
<dbReference type="InterPro" id="IPR003918">
    <property type="entry name" value="NADH_UbQ_OxRdtase"/>
</dbReference>
<feature type="domain" description="NADH:quinone oxidoreductase/Mrp antiporter transmembrane" evidence="9">
    <location>
        <begin position="128"/>
        <end position="416"/>
    </location>
</feature>
<comment type="subcellular location">
    <subcellularLocation>
        <location evidence="1">Cell membrane</location>
        <topology evidence="1">Multi-pass membrane protein</topology>
    </subcellularLocation>
    <subcellularLocation>
        <location evidence="7">Membrane</location>
        <topology evidence="7">Multi-pass membrane protein</topology>
    </subcellularLocation>
</comment>
<feature type="transmembrane region" description="Helical" evidence="8">
    <location>
        <begin position="6"/>
        <end position="22"/>
    </location>
</feature>
<name>A0A1S6IW45_9FIRM</name>
<keyword evidence="6 8" id="KW-0472">Membrane</keyword>
<evidence type="ECO:0000256" key="7">
    <source>
        <dbReference type="RuleBase" id="RU000320"/>
    </source>
</evidence>
<dbReference type="AlphaFoldDB" id="A0A1S6IW45"/>
<feature type="transmembrane region" description="Helical" evidence="8">
    <location>
        <begin position="367"/>
        <end position="383"/>
    </location>
</feature>
<organism evidence="10 11">
    <name type="scientific">Desulforamulus ferrireducens</name>
    <dbReference type="NCBI Taxonomy" id="1833852"/>
    <lineage>
        <taxon>Bacteria</taxon>
        <taxon>Bacillati</taxon>
        <taxon>Bacillota</taxon>
        <taxon>Clostridia</taxon>
        <taxon>Eubacteriales</taxon>
        <taxon>Peptococcaceae</taxon>
        <taxon>Desulforamulus</taxon>
    </lineage>
</organism>
<keyword evidence="5 8" id="KW-1133">Transmembrane helix</keyword>
<keyword evidence="3" id="KW-1003">Cell membrane</keyword>
<accession>A0A1S6IW45</accession>
<evidence type="ECO:0000256" key="3">
    <source>
        <dbReference type="ARBA" id="ARBA00022475"/>
    </source>
</evidence>
<feature type="transmembrane region" description="Helical" evidence="8">
    <location>
        <begin position="240"/>
        <end position="263"/>
    </location>
</feature>
<dbReference type="NCBIfam" id="NF005818">
    <property type="entry name" value="PRK07691.1"/>
    <property type="match status" value="1"/>
</dbReference>
<comment type="similarity">
    <text evidence="2">Belongs to the CPA3 antiporters (TC 2.A.63) subunit D family.</text>
</comment>
<feature type="transmembrane region" description="Helical" evidence="8">
    <location>
        <begin position="403"/>
        <end position="426"/>
    </location>
</feature>
<sequence length="493" mass="53816">MNNLVILPLLIPLLAGIILVIFRQNILLQRWLSMVAILSTGGVASYLLQMVSDYGIQTLAIGGWEAPFGIIFVLDMFAGLLILTTSIVSLGCILYAFNSIGSEREQFYFYPFMLFLITGVNGSFLTGDIFNLFVCFEVMLISSYVLISLGGTKVQLRQSIKYIVINIMSSTMFLLGIAYLYAITGTLNLAHLSVRIAEVGQEGMLTTVAILFLTVFSLKAALFLYFWLPGSYGAPPTAIGAIFGALLTKVGVYALFRMFTLIFYHQPEITHMLLGMMAAITMILGGLGAICHWDIRKIIAYNVIIAVGFIVSGLAVFTATAVTGGIYYLIHDMIGKALLFLLGGTIIGITGTGKLKEMSGLIRNHPLLGWMFFITVLALAGIPPLSGFIGKVLVIKGTMEMEFYWLTVVGLLSSLMVLYSVMKIFINVFWGETYLSKDKEKGTTYGLLFPCVLLTTVSIALGLGVEGITCYIEQAANGLMNPDIYIKAVLKSI</sequence>
<dbReference type="Proteomes" id="UP000189464">
    <property type="component" value="Chromosome"/>
</dbReference>
<feature type="transmembrane region" description="Helical" evidence="8">
    <location>
        <begin position="130"/>
        <end position="150"/>
    </location>
</feature>
<dbReference type="OrthoDB" id="9807568at2"/>
<evidence type="ECO:0000313" key="10">
    <source>
        <dbReference type="EMBL" id="AQS58991.1"/>
    </source>
</evidence>
<feature type="transmembrane region" description="Helical" evidence="8">
    <location>
        <begin position="162"/>
        <end position="183"/>
    </location>
</feature>
<evidence type="ECO:0000256" key="5">
    <source>
        <dbReference type="ARBA" id="ARBA00022989"/>
    </source>
</evidence>
<proteinExistence type="inferred from homology"/>
<feature type="transmembrane region" description="Helical" evidence="8">
    <location>
        <begin position="303"/>
        <end position="330"/>
    </location>
</feature>
<reference evidence="10 11" key="1">
    <citation type="journal article" date="2016" name="Int. J. Syst. Evol. Microbiol.">
        <title>Desulfotomaculum ferrireducens sp. nov., a moderately thermophilic sulfate-reducing and dissimilatory Fe(III)-reducing bacterium isolated from compost.</title>
        <authorList>
            <person name="Yang G."/>
            <person name="Guo J."/>
            <person name="Zhuang L."/>
            <person name="Yuan Y."/>
            <person name="Zhou S."/>
        </authorList>
    </citation>
    <scope>NUCLEOTIDE SEQUENCE [LARGE SCALE GENOMIC DNA]</scope>
    <source>
        <strain evidence="10 11">GSS09</strain>
    </source>
</reference>
<evidence type="ECO:0000256" key="6">
    <source>
        <dbReference type="ARBA" id="ARBA00023136"/>
    </source>
</evidence>
<feature type="transmembrane region" description="Helical" evidence="8">
    <location>
        <begin position="269"/>
        <end position="291"/>
    </location>
</feature>
<evidence type="ECO:0000256" key="8">
    <source>
        <dbReference type="SAM" id="Phobius"/>
    </source>
</evidence>
<evidence type="ECO:0000256" key="4">
    <source>
        <dbReference type="ARBA" id="ARBA00022692"/>
    </source>
</evidence>
<feature type="transmembrane region" description="Helical" evidence="8">
    <location>
        <begin position="31"/>
        <end position="48"/>
    </location>
</feature>
<dbReference type="KEGG" id="dfg:B0537_07805"/>
<evidence type="ECO:0000256" key="2">
    <source>
        <dbReference type="ARBA" id="ARBA00005346"/>
    </source>
</evidence>
<dbReference type="Pfam" id="PF00361">
    <property type="entry name" value="Proton_antipo_M"/>
    <property type="match status" value="1"/>
</dbReference>
<feature type="transmembrane region" description="Helical" evidence="8">
    <location>
        <begin position="68"/>
        <end position="95"/>
    </location>
</feature>
<dbReference type="PANTHER" id="PTHR42703">
    <property type="entry name" value="NADH DEHYDROGENASE"/>
    <property type="match status" value="1"/>
</dbReference>
<dbReference type="InterPro" id="IPR050586">
    <property type="entry name" value="CPA3_Na-H_Antiporter_D"/>
</dbReference>
<keyword evidence="11" id="KW-1185">Reference proteome</keyword>
<feature type="transmembrane region" description="Helical" evidence="8">
    <location>
        <begin position="107"/>
        <end position="124"/>
    </location>
</feature>
<gene>
    <name evidence="10" type="ORF">B0537_07805</name>
</gene>
<dbReference type="GO" id="GO:0008137">
    <property type="term" value="F:NADH dehydrogenase (ubiquinone) activity"/>
    <property type="evidence" value="ECO:0007669"/>
    <property type="project" value="InterPro"/>
</dbReference>
<dbReference type="GO" id="GO:0042773">
    <property type="term" value="P:ATP synthesis coupled electron transport"/>
    <property type="evidence" value="ECO:0007669"/>
    <property type="project" value="InterPro"/>
</dbReference>
<dbReference type="NCBIfam" id="NF009306">
    <property type="entry name" value="PRK12663.1"/>
    <property type="match status" value="1"/>
</dbReference>
<dbReference type="PANTHER" id="PTHR42703:SF1">
    <property type="entry name" value="NA(+)_H(+) ANTIPORTER SUBUNIT D1"/>
    <property type="match status" value="1"/>
</dbReference>
<evidence type="ECO:0000256" key="1">
    <source>
        <dbReference type="ARBA" id="ARBA00004651"/>
    </source>
</evidence>
<feature type="transmembrane region" description="Helical" evidence="8">
    <location>
        <begin position="447"/>
        <end position="465"/>
    </location>
</feature>
<dbReference type="PRINTS" id="PR01437">
    <property type="entry name" value="NUOXDRDTASE4"/>
</dbReference>
<dbReference type="RefSeq" id="WP_077714028.1">
    <property type="nucleotide sequence ID" value="NZ_CP019698.1"/>
</dbReference>
<dbReference type="GO" id="GO:0005886">
    <property type="term" value="C:plasma membrane"/>
    <property type="evidence" value="ECO:0007669"/>
    <property type="project" value="UniProtKB-SubCell"/>
</dbReference>
<feature type="transmembrane region" description="Helical" evidence="8">
    <location>
        <begin position="203"/>
        <end position="228"/>
    </location>
</feature>
<dbReference type="STRING" id="1833852.B0537_07805"/>
<dbReference type="EMBL" id="CP019698">
    <property type="protein sequence ID" value="AQS58991.1"/>
    <property type="molecule type" value="Genomic_DNA"/>
</dbReference>
<feature type="transmembrane region" description="Helical" evidence="8">
    <location>
        <begin position="336"/>
        <end position="355"/>
    </location>
</feature>
<evidence type="ECO:0000313" key="11">
    <source>
        <dbReference type="Proteomes" id="UP000189464"/>
    </source>
</evidence>
<evidence type="ECO:0000259" key="9">
    <source>
        <dbReference type="Pfam" id="PF00361"/>
    </source>
</evidence>